<dbReference type="AlphaFoldDB" id="A0A841FXN2"/>
<keyword evidence="7" id="KW-1185">Reference proteome</keyword>
<evidence type="ECO:0000256" key="2">
    <source>
        <dbReference type="ARBA" id="ARBA00022737"/>
    </source>
</evidence>
<dbReference type="InterPro" id="IPR013519">
    <property type="entry name" value="Int_alpha_beta-p"/>
</dbReference>
<organism evidence="6 7">
    <name type="scientific">Phytomonospora endophytica</name>
    <dbReference type="NCBI Taxonomy" id="714109"/>
    <lineage>
        <taxon>Bacteria</taxon>
        <taxon>Bacillati</taxon>
        <taxon>Actinomycetota</taxon>
        <taxon>Actinomycetes</taxon>
        <taxon>Micromonosporales</taxon>
        <taxon>Micromonosporaceae</taxon>
        <taxon>Phytomonospora</taxon>
    </lineage>
</organism>
<comment type="caution">
    <text evidence="6">The sequence shown here is derived from an EMBL/GenBank/DDBJ whole genome shotgun (WGS) entry which is preliminary data.</text>
</comment>
<evidence type="ECO:0008006" key="8">
    <source>
        <dbReference type="Google" id="ProtNLM"/>
    </source>
</evidence>
<proteinExistence type="predicted"/>
<dbReference type="PROSITE" id="PS51470">
    <property type="entry name" value="FG_GAP"/>
    <property type="match status" value="1"/>
</dbReference>
<dbReference type="Proteomes" id="UP000548476">
    <property type="component" value="Unassembled WGS sequence"/>
</dbReference>
<evidence type="ECO:0000256" key="4">
    <source>
        <dbReference type="ARBA" id="ARBA00023180"/>
    </source>
</evidence>
<dbReference type="InterPro" id="IPR028994">
    <property type="entry name" value="Integrin_alpha_N"/>
</dbReference>
<dbReference type="PANTHER" id="PTHR23221">
    <property type="entry name" value="GLYCOSYLPHOSPHATIDYLINOSITOL PHOSPHOLIPASE D"/>
    <property type="match status" value="1"/>
</dbReference>
<dbReference type="Gene3D" id="2.130.10.130">
    <property type="entry name" value="Integrin alpha, N-terminal"/>
    <property type="match status" value="1"/>
</dbReference>
<gene>
    <name evidence="6" type="ORF">HNR73_006175</name>
</gene>
<evidence type="ECO:0000256" key="1">
    <source>
        <dbReference type="ARBA" id="ARBA00022729"/>
    </source>
</evidence>
<keyword evidence="1 5" id="KW-0732">Signal</keyword>
<evidence type="ECO:0000313" key="6">
    <source>
        <dbReference type="EMBL" id="MBB6038292.1"/>
    </source>
</evidence>
<accession>A0A841FXN2</accession>
<dbReference type="PANTHER" id="PTHR23221:SF7">
    <property type="entry name" value="PHOSPHATIDYLINOSITOL-GLYCAN-SPECIFIC PHOSPHOLIPASE D"/>
    <property type="match status" value="1"/>
</dbReference>
<sequence>MYRRTVPALAAALLAAATLTALSSTPAQADGVYLPQETDDFDCDGLRDAYHDESGPDELPGSGGFAVVYTTTGRTAHFTQNTPGITGTAEKGDRFGAVHSSYDRNKDGCDDLVVGAPGEGIGSAAEAGMVWIIPGSPTGLDTSKSFAYSQNTAGVPGTAETRDGFGTSLAAGTTSAGAPFLIIGSPDETVGRYGGGGGMIHYLRDGKWTTITQDTKGVIGNSDDVDHFGEVLVANERFFAVGMPYYDDGASWTGAVQVMTHGSATSRPWAMASVTQGTAGVEGTPEEFDFFGSSVSLVSYRSSTSAPVGVLLAIGVPDEDLISNTAEDAGSAHLVSVVGSKVTALSYLDQSAEGVPDSAQDGDNLGAGVVVATSDGSAIATPSTTVWAASVPGETTADGFYGAAHVMRGVKNPGASDIWMQATRHGLPADGGFGFGELAASARYLYLGSGPYFGVPWNNILRGANEPVLENRSW</sequence>
<dbReference type="InterPro" id="IPR013517">
    <property type="entry name" value="FG-GAP"/>
</dbReference>
<reference evidence="6 7" key="1">
    <citation type="submission" date="2020-08" db="EMBL/GenBank/DDBJ databases">
        <title>Genomic Encyclopedia of Type Strains, Phase IV (KMG-IV): sequencing the most valuable type-strain genomes for metagenomic binning, comparative biology and taxonomic classification.</title>
        <authorList>
            <person name="Goeker M."/>
        </authorList>
    </citation>
    <scope>NUCLEOTIDE SEQUENCE [LARGE SCALE GENOMIC DNA]</scope>
    <source>
        <strain evidence="6 7">YIM 65646</strain>
    </source>
</reference>
<dbReference type="RefSeq" id="WP_184791092.1">
    <property type="nucleotide sequence ID" value="NZ_BONT01000008.1"/>
</dbReference>
<protein>
    <recommendedName>
        <fullName evidence="8">FG-GAP repeat protein</fullName>
    </recommendedName>
</protein>
<dbReference type="SMART" id="SM00191">
    <property type="entry name" value="Int_alpha"/>
    <property type="match status" value="2"/>
</dbReference>
<dbReference type="SUPFAM" id="SSF69318">
    <property type="entry name" value="Integrin alpha N-terminal domain"/>
    <property type="match status" value="1"/>
</dbReference>
<evidence type="ECO:0000313" key="7">
    <source>
        <dbReference type="Proteomes" id="UP000548476"/>
    </source>
</evidence>
<feature type="chain" id="PRO_5032408558" description="FG-GAP repeat protein" evidence="5">
    <location>
        <begin position="30"/>
        <end position="474"/>
    </location>
</feature>
<evidence type="ECO:0000256" key="5">
    <source>
        <dbReference type="SAM" id="SignalP"/>
    </source>
</evidence>
<name>A0A841FXN2_9ACTN</name>
<keyword evidence="2" id="KW-0677">Repeat</keyword>
<keyword evidence="4" id="KW-0325">Glycoprotein</keyword>
<dbReference type="EMBL" id="JACHGT010000016">
    <property type="protein sequence ID" value="MBB6038292.1"/>
    <property type="molecule type" value="Genomic_DNA"/>
</dbReference>
<dbReference type="Pfam" id="PF01839">
    <property type="entry name" value="FG-GAP"/>
    <property type="match status" value="1"/>
</dbReference>
<dbReference type="GO" id="GO:0016787">
    <property type="term" value="F:hydrolase activity"/>
    <property type="evidence" value="ECO:0007669"/>
    <property type="project" value="UniProtKB-KW"/>
</dbReference>
<evidence type="ECO:0000256" key="3">
    <source>
        <dbReference type="ARBA" id="ARBA00022801"/>
    </source>
</evidence>
<feature type="signal peptide" evidence="5">
    <location>
        <begin position="1"/>
        <end position="29"/>
    </location>
</feature>
<keyword evidence="3" id="KW-0378">Hydrolase</keyword>